<dbReference type="EMBL" id="CM026427">
    <property type="protein sequence ID" value="KAG0568281.1"/>
    <property type="molecule type" value="Genomic_DNA"/>
</dbReference>
<gene>
    <name evidence="1" type="ORF">KC19_6G009100</name>
</gene>
<sequence length="137" mass="15015">MICMILLVWENLRGFTKVPDGAIIAPESPQTASNGNLGLGLGGDKPNTNSIVLAFVQPNPPFGPTYLRVDFWKDTYLQPEFAKLMILSVVDTPILPIGALRTMSSWRKQGMSWNCMGAYTGAKVLDDGYSVHLIVDK</sequence>
<evidence type="ECO:0000313" key="1">
    <source>
        <dbReference type="EMBL" id="KAG0568281.1"/>
    </source>
</evidence>
<keyword evidence="2" id="KW-1185">Reference proteome</keyword>
<reference evidence="1 2" key="1">
    <citation type="submission" date="2020-06" db="EMBL/GenBank/DDBJ databases">
        <title>WGS assembly of Ceratodon purpureus strain R40.</title>
        <authorList>
            <person name="Carey S.B."/>
            <person name="Jenkins J."/>
            <person name="Shu S."/>
            <person name="Lovell J.T."/>
            <person name="Sreedasyam A."/>
            <person name="Maumus F."/>
            <person name="Tiley G.P."/>
            <person name="Fernandez-Pozo N."/>
            <person name="Barry K."/>
            <person name="Chen C."/>
            <person name="Wang M."/>
            <person name="Lipzen A."/>
            <person name="Daum C."/>
            <person name="Saski C.A."/>
            <person name="Payton A.C."/>
            <person name="Mcbreen J.C."/>
            <person name="Conrad R.E."/>
            <person name="Kollar L.M."/>
            <person name="Olsson S."/>
            <person name="Huttunen S."/>
            <person name="Landis J.B."/>
            <person name="Wickett N.J."/>
            <person name="Johnson M.G."/>
            <person name="Rensing S.A."/>
            <person name="Grimwood J."/>
            <person name="Schmutz J."/>
            <person name="Mcdaniel S.F."/>
        </authorList>
    </citation>
    <scope>NUCLEOTIDE SEQUENCE [LARGE SCALE GENOMIC DNA]</scope>
    <source>
        <strain evidence="1 2">R40</strain>
    </source>
</reference>
<name>A0A8T0H8M4_CERPU</name>
<accession>A0A8T0H8M4</accession>
<evidence type="ECO:0000313" key="2">
    <source>
        <dbReference type="Proteomes" id="UP000822688"/>
    </source>
</evidence>
<proteinExistence type="predicted"/>
<dbReference type="Proteomes" id="UP000822688">
    <property type="component" value="Chromosome 6"/>
</dbReference>
<protein>
    <submittedName>
        <fullName evidence="1">Uncharacterized protein</fullName>
    </submittedName>
</protein>
<organism evidence="1 2">
    <name type="scientific">Ceratodon purpureus</name>
    <name type="common">Fire moss</name>
    <name type="synonym">Dicranum purpureum</name>
    <dbReference type="NCBI Taxonomy" id="3225"/>
    <lineage>
        <taxon>Eukaryota</taxon>
        <taxon>Viridiplantae</taxon>
        <taxon>Streptophyta</taxon>
        <taxon>Embryophyta</taxon>
        <taxon>Bryophyta</taxon>
        <taxon>Bryophytina</taxon>
        <taxon>Bryopsida</taxon>
        <taxon>Dicranidae</taxon>
        <taxon>Pseudoditrichales</taxon>
        <taxon>Ditrichaceae</taxon>
        <taxon>Ceratodon</taxon>
    </lineage>
</organism>
<dbReference type="AlphaFoldDB" id="A0A8T0H8M4"/>
<comment type="caution">
    <text evidence="1">The sequence shown here is derived from an EMBL/GenBank/DDBJ whole genome shotgun (WGS) entry which is preliminary data.</text>
</comment>